<evidence type="ECO:0000313" key="5">
    <source>
        <dbReference type="EMBL" id="CAH3140012.1"/>
    </source>
</evidence>
<feature type="domain" description="UPAR/Ly6" evidence="4">
    <location>
        <begin position="19"/>
        <end position="112"/>
    </location>
</feature>
<dbReference type="InterPro" id="IPR016054">
    <property type="entry name" value="LY6_UPA_recep-like"/>
</dbReference>
<keyword evidence="1 3" id="KW-0732">Signal</keyword>
<dbReference type="SMART" id="SM00134">
    <property type="entry name" value="LU"/>
    <property type="match status" value="1"/>
</dbReference>
<sequence length="126" mass="13398">MKILFGLAFLLCFSVSYALKCYQCISLKSWDDCKSSEKELTCSGSLDRCAKVNVKAESSAASAEAFAKGCTTSSDCSKKNCKSIYPSVKITKCEINCCAGDLCNGAQVPMVSAVMLLACAIVAFAR</sequence>
<dbReference type="Gene3D" id="2.10.60.10">
    <property type="entry name" value="CD59"/>
    <property type="match status" value="1"/>
</dbReference>
<keyword evidence="6" id="KW-1185">Reference proteome</keyword>
<evidence type="ECO:0000256" key="2">
    <source>
        <dbReference type="ARBA" id="ARBA00023157"/>
    </source>
</evidence>
<feature type="signal peptide" evidence="3">
    <location>
        <begin position="1"/>
        <end position="18"/>
    </location>
</feature>
<reference evidence="5 6" key="1">
    <citation type="submission" date="2022-05" db="EMBL/GenBank/DDBJ databases">
        <authorList>
            <consortium name="Genoscope - CEA"/>
            <person name="William W."/>
        </authorList>
    </citation>
    <scope>NUCLEOTIDE SEQUENCE [LARGE SCALE GENOMIC DNA]</scope>
</reference>
<organism evidence="5 6">
    <name type="scientific">Porites lobata</name>
    <dbReference type="NCBI Taxonomy" id="104759"/>
    <lineage>
        <taxon>Eukaryota</taxon>
        <taxon>Metazoa</taxon>
        <taxon>Cnidaria</taxon>
        <taxon>Anthozoa</taxon>
        <taxon>Hexacorallia</taxon>
        <taxon>Scleractinia</taxon>
        <taxon>Fungiina</taxon>
        <taxon>Poritidae</taxon>
        <taxon>Porites</taxon>
    </lineage>
</organism>
<name>A0ABN8PBL0_9CNID</name>
<dbReference type="PANTHER" id="PTHR10036">
    <property type="entry name" value="CD59 GLYCOPROTEIN"/>
    <property type="match status" value="1"/>
</dbReference>
<evidence type="ECO:0000256" key="1">
    <source>
        <dbReference type="ARBA" id="ARBA00022729"/>
    </source>
</evidence>
<protein>
    <recommendedName>
        <fullName evidence="4">UPAR/Ly6 domain-containing protein</fullName>
    </recommendedName>
</protein>
<dbReference type="Proteomes" id="UP001159405">
    <property type="component" value="Unassembled WGS sequence"/>
</dbReference>
<evidence type="ECO:0000313" key="6">
    <source>
        <dbReference type="Proteomes" id="UP001159405"/>
    </source>
</evidence>
<dbReference type="Pfam" id="PF00021">
    <property type="entry name" value="UPAR_LY6"/>
    <property type="match status" value="1"/>
</dbReference>
<keyword evidence="2" id="KW-1015">Disulfide bond</keyword>
<comment type="caution">
    <text evidence="5">The sequence shown here is derived from an EMBL/GenBank/DDBJ whole genome shotgun (WGS) entry which is preliminary data.</text>
</comment>
<gene>
    <name evidence="5" type="ORF">PLOB_00040957</name>
</gene>
<evidence type="ECO:0000256" key="3">
    <source>
        <dbReference type="SAM" id="SignalP"/>
    </source>
</evidence>
<dbReference type="SUPFAM" id="SSF57302">
    <property type="entry name" value="Snake toxin-like"/>
    <property type="match status" value="1"/>
</dbReference>
<evidence type="ECO:0000259" key="4">
    <source>
        <dbReference type="SMART" id="SM00134"/>
    </source>
</evidence>
<dbReference type="InterPro" id="IPR045860">
    <property type="entry name" value="Snake_toxin-like_sf"/>
</dbReference>
<feature type="chain" id="PRO_5045982179" description="UPAR/Ly6 domain-containing protein" evidence="3">
    <location>
        <begin position="19"/>
        <end position="126"/>
    </location>
</feature>
<accession>A0ABN8PBL0</accession>
<proteinExistence type="predicted"/>
<dbReference type="EMBL" id="CALNXK010000063">
    <property type="protein sequence ID" value="CAH3140012.1"/>
    <property type="molecule type" value="Genomic_DNA"/>
</dbReference>